<dbReference type="InterPro" id="IPR055927">
    <property type="entry name" value="DUF7504"/>
</dbReference>
<organism evidence="1 2">
    <name type="scientific">Haladaptatus litoreus</name>
    <dbReference type="NCBI Taxonomy" id="553468"/>
    <lineage>
        <taxon>Archaea</taxon>
        <taxon>Methanobacteriati</taxon>
        <taxon>Methanobacteriota</taxon>
        <taxon>Stenosarchaea group</taxon>
        <taxon>Halobacteria</taxon>
        <taxon>Halobacteriales</taxon>
        <taxon>Haladaptataceae</taxon>
        <taxon>Haladaptatus</taxon>
    </lineage>
</organism>
<dbReference type="Pfam" id="PF24336">
    <property type="entry name" value="DUF7504"/>
    <property type="match status" value="1"/>
</dbReference>
<evidence type="ECO:0000313" key="1">
    <source>
        <dbReference type="EMBL" id="SIR75523.1"/>
    </source>
</evidence>
<sequence>MATDFTRGPAGEFQVFLSELKASGSNLLVTGDVTAGVRATCSRTMFSNDSQRHRKRILALAASDAAQARDYFADSVSFDTPATTIIDIDLDAERNSETRSLTDAYISTDDLQAVQLNLTRTIKTYESEFGGLKPAQLRFGMDSLDCLPSALDDVELLQMLRSLRMQILDARGLAHYHVALPDSDPHVQNLWETGIFDARVELRKRDNMSAEHRWHAPDLPTTKWVELS</sequence>
<reference evidence="2" key="1">
    <citation type="submission" date="2017-01" db="EMBL/GenBank/DDBJ databases">
        <authorList>
            <person name="Varghese N."/>
            <person name="Submissions S."/>
        </authorList>
    </citation>
    <scope>NUCLEOTIDE SEQUENCE [LARGE SCALE GENOMIC DNA]</scope>
    <source>
        <strain evidence="2">CGMCC 1.7737</strain>
    </source>
</reference>
<evidence type="ECO:0000313" key="2">
    <source>
        <dbReference type="Proteomes" id="UP000186914"/>
    </source>
</evidence>
<dbReference type="EMBL" id="FTNO01000004">
    <property type="protein sequence ID" value="SIR75523.1"/>
    <property type="molecule type" value="Genomic_DNA"/>
</dbReference>
<dbReference type="RefSeq" id="WP_076431501.1">
    <property type="nucleotide sequence ID" value="NZ_FTNO01000004.1"/>
</dbReference>
<accession>A0A1N7DI21</accession>
<dbReference type="AlphaFoldDB" id="A0A1N7DI21"/>
<protein>
    <submittedName>
        <fullName evidence="1">Uncharacterized protein</fullName>
    </submittedName>
</protein>
<keyword evidence="2" id="KW-1185">Reference proteome</keyword>
<gene>
    <name evidence="1" type="ORF">SAMN05421858_3641</name>
</gene>
<proteinExistence type="predicted"/>
<dbReference type="OrthoDB" id="252760at2157"/>
<dbReference type="Proteomes" id="UP000186914">
    <property type="component" value="Unassembled WGS sequence"/>
</dbReference>
<name>A0A1N7DI21_9EURY</name>